<keyword evidence="2" id="KW-1185">Reference proteome</keyword>
<evidence type="ECO:0000313" key="2">
    <source>
        <dbReference type="Proteomes" id="UP000094801"/>
    </source>
</evidence>
<accession>A0A1E4SX76</accession>
<proteinExistence type="predicted"/>
<dbReference type="OrthoDB" id="4009808at2759"/>
<sequence>MPVFEAPAVYVQSSVITLATYFIQHAYLKEMIDFHSTDANFIPLSCPTKAVYIRRDNDRKQTHVNVFDDKGKKIYVIQRESPLNPVWSMLQLPSRKEVATIRAGFFTKAVDFHNKAGLRHREINNESGFSGRLRTFYLDDGHKYAWTRGSKFLEKFTNPGGQDEEVRERVAKVRLMRQWKFDFELVLDENKVDLESALATAFVSMMTFWGYGDITETVGPTKIPEPMVKLPSPIEATANRDKQQTPNVTLVVNCDNDADLIIERA</sequence>
<organism evidence="1 2">
    <name type="scientific">[Candida] arabinofermentans NRRL YB-2248</name>
    <dbReference type="NCBI Taxonomy" id="983967"/>
    <lineage>
        <taxon>Eukaryota</taxon>
        <taxon>Fungi</taxon>
        <taxon>Dikarya</taxon>
        <taxon>Ascomycota</taxon>
        <taxon>Saccharomycotina</taxon>
        <taxon>Pichiomycetes</taxon>
        <taxon>Pichiales</taxon>
        <taxon>Pichiaceae</taxon>
        <taxon>Ogataea</taxon>
        <taxon>Ogataea/Candida clade</taxon>
    </lineage>
</organism>
<dbReference type="AlphaFoldDB" id="A0A1E4SX76"/>
<dbReference type="EMBL" id="KV453859">
    <property type="protein sequence ID" value="ODV84052.1"/>
    <property type="molecule type" value="Genomic_DNA"/>
</dbReference>
<reference evidence="2" key="1">
    <citation type="submission" date="2016-04" db="EMBL/GenBank/DDBJ databases">
        <title>Comparative genomics of biotechnologically important yeasts.</title>
        <authorList>
            <consortium name="DOE Joint Genome Institute"/>
            <person name="Riley R."/>
            <person name="Haridas S."/>
            <person name="Wolfe K.H."/>
            <person name="Lopes M.R."/>
            <person name="Hittinger C.T."/>
            <person name="Goker M."/>
            <person name="Salamov A."/>
            <person name="Wisecaver J."/>
            <person name="Long T.M."/>
            <person name="Aerts A.L."/>
            <person name="Barry K."/>
            <person name="Choi C."/>
            <person name="Clum A."/>
            <person name="Coughlan A.Y."/>
            <person name="Deshpande S."/>
            <person name="Douglass A.P."/>
            <person name="Hanson S.J."/>
            <person name="Klenk H.-P."/>
            <person name="Labutti K."/>
            <person name="Lapidus A."/>
            <person name="Lindquist E."/>
            <person name="Lipzen A."/>
            <person name="Meier-Kolthoff J.P."/>
            <person name="Ohm R.A."/>
            <person name="Otillar R.P."/>
            <person name="Pangilinan J."/>
            <person name="Peng Y."/>
            <person name="Rokas A."/>
            <person name="Rosa C.A."/>
            <person name="Scheuner C."/>
            <person name="Sibirny A.A."/>
            <person name="Slot J.C."/>
            <person name="Stielow J.B."/>
            <person name="Sun H."/>
            <person name="Kurtzman C.P."/>
            <person name="Blackwell M."/>
            <person name="Grigoriev I.V."/>
            <person name="Jeffries T.W."/>
        </authorList>
    </citation>
    <scope>NUCLEOTIDE SEQUENCE [LARGE SCALE GENOMIC DNA]</scope>
    <source>
        <strain evidence="2">NRRL YB-2248</strain>
    </source>
</reference>
<gene>
    <name evidence="1" type="ORF">CANARDRAFT_177222</name>
</gene>
<dbReference type="Proteomes" id="UP000094801">
    <property type="component" value="Unassembled WGS sequence"/>
</dbReference>
<name>A0A1E4SX76_9ASCO</name>
<evidence type="ECO:0000313" key="1">
    <source>
        <dbReference type="EMBL" id="ODV84052.1"/>
    </source>
</evidence>
<protein>
    <submittedName>
        <fullName evidence="1">Uncharacterized protein</fullName>
    </submittedName>
</protein>